<dbReference type="InterPro" id="IPR036637">
    <property type="entry name" value="Phosphohistidine_dom_sf"/>
</dbReference>
<dbReference type="Proteomes" id="UP000509241">
    <property type="component" value="Chromosome"/>
</dbReference>
<proteinExistence type="predicted"/>
<dbReference type="GO" id="GO:0005524">
    <property type="term" value="F:ATP binding"/>
    <property type="evidence" value="ECO:0007669"/>
    <property type="project" value="InterPro"/>
</dbReference>
<dbReference type="RefSeq" id="WP_179259597.1">
    <property type="nucleotide sequence ID" value="NZ_CP058601.1"/>
</dbReference>
<dbReference type="InterPro" id="IPR013815">
    <property type="entry name" value="ATP_grasp_subdomain_1"/>
</dbReference>
<dbReference type="OrthoDB" id="3345at2157"/>
<sequence>MNESPTQALLLASGRGVRRLDAQKSKPIPLVETPQGQAIIDSQIEAVKQADIDEINCLAGYHVEKLVETHPEIEYYYDSEWENDSNISGLAQYQQLLEGDLIVVTGETLLQPEAITRLRNVDCDVTVAVSRFPTNEAAQEAKRMLTEDELVLLEDGTVQPDVPDDQPPDARLLGAASVSDRGTERFRSAVMELSRADNEAAPSFYDVVATLSSADVCALEVEETVQTYDRQNALGRFLLGTKADTLARLDGILEEANILDQVVFDVATWEQTPEGVVDRIQSSFSSDPIVVRSSAVVEDGWHDSQAGAFHTALDVDLTDKRALTDSIKRVVESLQDGSGRADEDQVLIQPQVSDVAMSGVAFTRDLDSGGRYTVINYDDTTGRTDTVTAGEGSSQRTAYFRHGLDGIRTFEGDSSLASVRAAVEELRNLLNDPPLDVEFVVDNDGTVTILQVRPLAVHTGADRYDTRDVTDELESVAETIKGLQRSRPLVLGEGTVLGVMPDWNPAEMIGTEPDLLATSLYEYLITDDVWARARAESGYRDVRPEPLMVTLAGRPYIDTLVDFNSFLPATLPDDLGCRLVEHYVDRLSAEPDLQDKVEFDVAFTCLDFAFDERREQLEDAGFTDEEIATLRRHLRELTDDIVTGDVAPIATQCDRLVRLADRRQQLLDDEWETWSDTIRCVTHLLDDAREFGTLPFSILARYAFIGTVFLRSLGERGVLTDEEIETISEGVPTIAQELATDMQLLREGELDESDFLTQYGHLRPGTYDICSPRYDEDPSGYFDVDGGLDADPLALERDRESELTEWSPTLSPEAEAVFEDSRDRIRALIRDEGFTFTVDELISFITESIPLRELAKFEFTKNLSAALTLLRRGGREYHDLEPDELAALTFEEICQSATTNPSPVLSREFDRTINYRSKRAQIQDRITLPPVIRDSSEVRAFEVKSEQPNYITNETARAPVVQVEVREDLSPDELNGRIAMIPSADPGYDWIFGSDIAGLITKYGGVASHMAIRAAEFGLPAAIGCGEVVYEDITGAEVVELNCADGTFEKIN</sequence>
<organism evidence="2 3">
    <name type="scientific">Natrinema halophilum</name>
    <dbReference type="NCBI Taxonomy" id="1699371"/>
    <lineage>
        <taxon>Archaea</taxon>
        <taxon>Methanobacteriati</taxon>
        <taxon>Methanobacteriota</taxon>
        <taxon>Stenosarchaea group</taxon>
        <taxon>Halobacteria</taxon>
        <taxon>Halobacteriales</taxon>
        <taxon>Natrialbaceae</taxon>
        <taxon>Natrinema</taxon>
    </lineage>
</organism>
<dbReference type="EMBL" id="CP058601">
    <property type="protein sequence ID" value="QLG47855.1"/>
    <property type="molecule type" value="Genomic_DNA"/>
</dbReference>
<feature type="domain" description="PEP-utilising enzyme mobile" evidence="1">
    <location>
        <begin position="976"/>
        <end position="1046"/>
    </location>
</feature>
<keyword evidence="3" id="KW-1185">Reference proteome</keyword>
<accession>A0A7D5H584</accession>
<dbReference type="Gene3D" id="3.50.30.10">
    <property type="entry name" value="Phosphohistidine domain"/>
    <property type="match status" value="1"/>
</dbReference>
<evidence type="ECO:0000313" key="3">
    <source>
        <dbReference type="Proteomes" id="UP000509241"/>
    </source>
</evidence>
<dbReference type="NCBIfam" id="NF004508">
    <property type="entry name" value="PRK05849.1"/>
    <property type="match status" value="1"/>
</dbReference>
<protein>
    <recommendedName>
        <fullName evidence="1">PEP-utilising enzyme mobile domain-containing protein</fullName>
    </recommendedName>
</protein>
<name>A0A7D5H584_9EURY</name>
<gene>
    <name evidence="2" type="ORF">HYG82_02850</name>
</gene>
<reference evidence="2 3" key="1">
    <citation type="submission" date="2020-07" db="EMBL/GenBank/DDBJ databases">
        <authorList>
            <person name="Cui H."/>
        </authorList>
    </citation>
    <scope>NUCLEOTIDE SEQUENCE [LARGE SCALE GENOMIC DNA]</scope>
    <source>
        <strain evidence="2 3">YPL8</strain>
    </source>
</reference>
<dbReference type="InterPro" id="IPR029044">
    <property type="entry name" value="Nucleotide-diphossugar_trans"/>
</dbReference>
<dbReference type="Gene3D" id="3.30.470.20">
    <property type="entry name" value="ATP-grasp fold, B domain"/>
    <property type="match status" value="1"/>
</dbReference>
<dbReference type="PANTHER" id="PTHR43615:SF1">
    <property type="entry name" value="PPDK_N DOMAIN-CONTAINING PROTEIN"/>
    <property type="match status" value="1"/>
</dbReference>
<dbReference type="Gene3D" id="3.90.550.10">
    <property type="entry name" value="Spore Coat Polysaccharide Biosynthesis Protein SpsA, Chain A"/>
    <property type="match status" value="1"/>
</dbReference>
<dbReference type="SUPFAM" id="SSF52009">
    <property type="entry name" value="Phosphohistidine domain"/>
    <property type="match status" value="1"/>
</dbReference>
<dbReference type="InterPro" id="IPR051549">
    <property type="entry name" value="PEP_Utilizing_Enz"/>
</dbReference>
<dbReference type="GO" id="GO:0016772">
    <property type="term" value="F:transferase activity, transferring phosphorus-containing groups"/>
    <property type="evidence" value="ECO:0007669"/>
    <property type="project" value="InterPro"/>
</dbReference>
<dbReference type="KEGG" id="haly:HYG82_02850"/>
<dbReference type="AlphaFoldDB" id="A0A7D5H584"/>
<dbReference type="PANTHER" id="PTHR43615">
    <property type="entry name" value="PHOSPHOENOLPYRUVATE SYNTHASE-RELATED"/>
    <property type="match status" value="1"/>
</dbReference>
<dbReference type="Gene3D" id="3.30.1490.20">
    <property type="entry name" value="ATP-grasp fold, A domain"/>
    <property type="match status" value="1"/>
</dbReference>
<dbReference type="GeneID" id="56032195"/>
<dbReference type="Pfam" id="PF00391">
    <property type="entry name" value="PEP-utilizers"/>
    <property type="match status" value="1"/>
</dbReference>
<evidence type="ECO:0000259" key="1">
    <source>
        <dbReference type="Pfam" id="PF00391"/>
    </source>
</evidence>
<dbReference type="SUPFAM" id="SSF53448">
    <property type="entry name" value="Nucleotide-diphospho-sugar transferases"/>
    <property type="match status" value="1"/>
</dbReference>
<evidence type="ECO:0000313" key="2">
    <source>
        <dbReference type="EMBL" id="QLG47855.1"/>
    </source>
</evidence>
<dbReference type="InterPro" id="IPR008279">
    <property type="entry name" value="PEP-util_enz_mobile_dom"/>
</dbReference>
<dbReference type="SUPFAM" id="SSF56059">
    <property type="entry name" value="Glutathione synthetase ATP-binding domain-like"/>
    <property type="match status" value="1"/>
</dbReference>